<gene>
    <name evidence="8" type="ORF">DPCES_4000</name>
</gene>
<dbReference type="Gene3D" id="2.20.25.90">
    <property type="entry name" value="ADC-like domains"/>
    <property type="match status" value="1"/>
</dbReference>
<dbReference type="Gene3D" id="3.40.228.10">
    <property type="entry name" value="Dimethylsulfoxide Reductase, domain 2"/>
    <property type="match status" value="1"/>
</dbReference>
<evidence type="ECO:0000256" key="4">
    <source>
        <dbReference type="ARBA" id="ARBA00023002"/>
    </source>
</evidence>
<dbReference type="RefSeq" id="WP_011461330.1">
    <property type="nucleotide sequence ID" value="NZ_LK996017.1"/>
</dbReference>
<keyword evidence="4" id="KW-0560">Oxidoreductase</keyword>
<dbReference type="EMBL" id="LK996017">
    <property type="protein sequence ID" value="CDX03886.1"/>
    <property type="molecule type" value="Genomic_DNA"/>
</dbReference>
<proteinExistence type="inferred from homology"/>
<dbReference type="GO" id="GO:0051536">
    <property type="term" value="F:iron-sulfur cluster binding"/>
    <property type="evidence" value="ECO:0007669"/>
    <property type="project" value="UniProtKB-KW"/>
</dbReference>
<dbReference type="NCBIfam" id="TIGR01409">
    <property type="entry name" value="TAT_signal_seq"/>
    <property type="match status" value="1"/>
</dbReference>
<dbReference type="InterPro" id="IPR006657">
    <property type="entry name" value="MoPterin_dinucl-bd_dom"/>
</dbReference>
<dbReference type="InterPro" id="IPR050612">
    <property type="entry name" value="Prok_Mopterin_Oxidored"/>
</dbReference>
<dbReference type="SUPFAM" id="SSF53706">
    <property type="entry name" value="Formate dehydrogenase/DMSO reductase, domains 1-3"/>
    <property type="match status" value="1"/>
</dbReference>
<dbReference type="Pfam" id="PF04879">
    <property type="entry name" value="Molybdop_Fe4S4"/>
    <property type="match status" value="1"/>
</dbReference>
<name>A0A098B7R4_DESHA</name>
<comment type="similarity">
    <text evidence="1">Belongs to the prokaryotic molybdopterin-containing oxidoreductase family.</text>
</comment>
<dbReference type="GO" id="GO:0043546">
    <property type="term" value="F:molybdopterin cofactor binding"/>
    <property type="evidence" value="ECO:0007669"/>
    <property type="project" value="InterPro"/>
</dbReference>
<dbReference type="Gene3D" id="2.40.40.20">
    <property type="match status" value="1"/>
</dbReference>
<dbReference type="CDD" id="cd02766">
    <property type="entry name" value="MopB_3"/>
    <property type="match status" value="1"/>
</dbReference>
<keyword evidence="3" id="KW-0732">Signal</keyword>
<feature type="domain" description="4Fe-4S Mo/W bis-MGD-type" evidence="7">
    <location>
        <begin position="52"/>
        <end position="109"/>
    </location>
</feature>
<evidence type="ECO:0000256" key="6">
    <source>
        <dbReference type="ARBA" id="ARBA00023014"/>
    </source>
</evidence>
<dbReference type="InterPro" id="IPR006656">
    <property type="entry name" value="Mopterin_OxRdtase"/>
</dbReference>
<evidence type="ECO:0000313" key="8">
    <source>
        <dbReference type="EMBL" id="CDX03886.1"/>
    </source>
</evidence>
<dbReference type="PROSITE" id="PS51257">
    <property type="entry name" value="PROKAR_LIPOPROTEIN"/>
    <property type="match status" value="1"/>
</dbReference>
<dbReference type="PANTHER" id="PTHR43742:SF6">
    <property type="entry name" value="OXIDOREDUCTASE YYAE-RELATED"/>
    <property type="match status" value="1"/>
</dbReference>
<evidence type="ECO:0000256" key="3">
    <source>
        <dbReference type="ARBA" id="ARBA00022729"/>
    </source>
</evidence>
<dbReference type="AlphaFoldDB" id="A0A098B7R4"/>
<dbReference type="PATRIC" id="fig|49338.4.peg.4298"/>
<dbReference type="InterPro" id="IPR019546">
    <property type="entry name" value="TAT_signal_bac_arc"/>
</dbReference>
<organism evidence="8">
    <name type="scientific">Desulfitobacterium hafniense</name>
    <name type="common">Desulfitobacterium frappieri</name>
    <dbReference type="NCBI Taxonomy" id="49338"/>
    <lineage>
        <taxon>Bacteria</taxon>
        <taxon>Bacillati</taxon>
        <taxon>Bacillota</taxon>
        <taxon>Clostridia</taxon>
        <taxon>Eubacteriales</taxon>
        <taxon>Desulfitobacteriaceae</taxon>
        <taxon>Desulfitobacterium</taxon>
    </lineage>
</organism>
<dbReference type="GO" id="GO:0016491">
    <property type="term" value="F:oxidoreductase activity"/>
    <property type="evidence" value="ECO:0007669"/>
    <property type="project" value="UniProtKB-KW"/>
</dbReference>
<dbReference type="Pfam" id="PF00384">
    <property type="entry name" value="Molybdopterin"/>
    <property type="match status" value="1"/>
</dbReference>
<dbReference type="GO" id="GO:0046872">
    <property type="term" value="F:metal ion binding"/>
    <property type="evidence" value="ECO:0007669"/>
    <property type="project" value="UniProtKB-KW"/>
</dbReference>
<dbReference type="SUPFAM" id="SSF50692">
    <property type="entry name" value="ADC-like"/>
    <property type="match status" value="1"/>
</dbReference>
<dbReference type="PANTHER" id="PTHR43742">
    <property type="entry name" value="TRIMETHYLAMINE-N-OXIDE REDUCTASE"/>
    <property type="match status" value="1"/>
</dbReference>
<sequence length="734" mass="81742">MTDAKGSQGFSRRSFLKGSTALGLSMGLFGLTACTDKNSGSKSVIGVQNGEKTFTTHTCPRNCYDTCSLIGEKVDGRIVRIVGDPKNPITAGTPCVKGQTHINVLYHPDRILHPLKRAGKKGEGKWEKITWDEAYATIVQKLKEAIDQYGSESIMPYNFSGTIGFVHQHGVPWRFFNKIGATNITRTVCNTGGKAALPYTYGDFSSIDPETFAKTKCYVTWGTNESYTNVHSVKFIQQARDNGAKLIVVNPHRHPLASQADLFIQLKPGTDAAFALGVQHIIINENLYDKDFVENYTMGFEELKKQVQNYPPSKVAQLCEVTEEEIREFVKMYTQAKPSIIRMGFGFERRTHGGGMVRAISFLPALMGVVGVEGGGFSYVNYNHYPFDNSYTKRPDLAPRKMRTINMNELGRAIAGELPTTKENPVKVLICFGGNPIPSAPNVNLIKKGLEREDLFTVVHEVFMTDTADYADIILPAAHFIEFEDVIADYLGWYVRYSEQGLEPMGESKSNVQLFNELAKRMGFTDECFNETSTDIIKKGILNKPIFKDITYENLRKNHWIKVDFGNVFSDHKFNTPSGKIEFYSENIIKAGLHPVAEYLPEEESQDGSPALFAKYPINLLTPASPQLLSSQWHNVPYIQENLGEPFVTINAKDAEDRGIKDGDYCLIQNDRGQVRLKAKVSNSAVKAGVAVSFKSYWNKFTDGNTINCLAPDAIGDLDGISTYNTNLVQITKA</sequence>
<keyword evidence="6" id="KW-0411">Iron-sulfur</keyword>
<evidence type="ECO:0000256" key="5">
    <source>
        <dbReference type="ARBA" id="ARBA00023004"/>
    </source>
</evidence>
<evidence type="ECO:0000256" key="2">
    <source>
        <dbReference type="ARBA" id="ARBA00022723"/>
    </source>
</evidence>
<dbReference type="Gene3D" id="3.40.50.740">
    <property type="match status" value="1"/>
</dbReference>
<keyword evidence="5" id="KW-0408">Iron</keyword>
<keyword evidence="2" id="KW-0479">Metal-binding</keyword>
<dbReference type="InterPro" id="IPR006963">
    <property type="entry name" value="Mopterin_OxRdtase_4Fe-4S_dom"/>
</dbReference>
<evidence type="ECO:0000259" key="7">
    <source>
        <dbReference type="PROSITE" id="PS51669"/>
    </source>
</evidence>
<evidence type="ECO:0000256" key="1">
    <source>
        <dbReference type="ARBA" id="ARBA00010312"/>
    </source>
</evidence>
<dbReference type="InterPro" id="IPR009010">
    <property type="entry name" value="Asp_de-COase-like_dom_sf"/>
</dbReference>
<dbReference type="SMART" id="SM00926">
    <property type="entry name" value="Molybdop_Fe4S4"/>
    <property type="match status" value="1"/>
</dbReference>
<dbReference type="Pfam" id="PF01568">
    <property type="entry name" value="Molydop_binding"/>
    <property type="match status" value="1"/>
</dbReference>
<dbReference type="PROSITE" id="PS51318">
    <property type="entry name" value="TAT"/>
    <property type="match status" value="1"/>
</dbReference>
<reference evidence="8" key="1">
    <citation type="submission" date="2014-07" db="EMBL/GenBank/DDBJ databases">
        <authorList>
            <person name="Hornung V.Bastian."/>
        </authorList>
    </citation>
    <scope>NUCLEOTIDE SEQUENCE</scope>
    <source>
        <strain evidence="8">PCE-S</strain>
    </source>
</reference>
<accession>A0A098B7R4</accession>
<dbReference type="PROSITE" id="PS51669">
    <property type="entry name" value="4FE4S_MOW_BIS_MGD"/>
    <property type="match status" value="1"/>
</dbReference>
<dbReference type="InterPro" id="IPR006311">
    <property type="entry name" value="TAT_signal"/>
</dbReference>
<dbReference type="Gene3D" id="3.30.2070.10">
    <property type="entry name" value="Formate dehydrogenase/DMSO reductase"/>
    <property type="match status" value="1"/>
</dbReference>
<protein>
    <submittedName>
        <fullName evidence="8">Acetylene hydratase</fullName>
    </submittedName>
</protein>